<feature type="transmembrane region" description="Helical" evidence="1">
    <location>
        <begin position="201"/>
        <end position="222"/>
    </location>
</feature>
<proteinExistence type="predicted"/>
<dbReference type="Proteomes" id="UP001154255">
    <property type="component" value="Unassembled WGS sequence"/>
</dbReference>
<protein>
    <submittedName>
        <fullName evidence="3">Uncharacterized protein</fullName>
    </submittedName>
</protein>
<feature type="transmembrane region" description="Helical" evidence="1">
    <location>
        <begin position="159"/>
        <end position="189"/>
    </location>
</feature>
<keyword evidence="1" id="KW-0472">Membrane</keyword>
<evidence type="ECO:0000313" key="2">
    <source>
        <dbReference type="EMBL" id="CAI3928970.1"/>
    </source>
</evidence>
<name>A0A9W4X947_9PROT</name>
<dbReference type="EMBL" id="CAMXCM010000001">
    <property type="protein sequence ID" value="CAI3931899.1"/>
    <property type="molecule type" value="Genomic_DNA"/>
</dbReference>
<comment type="caution">
    <text evidence="3">The sequence shown here is derived from an EMBL/GenBank/DDBJ whole genome shotgun (WGS) entry which is preliminary data.</text>
</comment>
<sequence length="418" mass="48640">MLHNLSVNKYFKVFCFSIIVFLLILLSISVHLDRATDDDFFLSIVDHWNIVDFLVERYKIWTGRIPLEALMVSTINYPIFWRMAIPLSLLLLSTSISKIVCQKVTLYYTFIILILLFAIPLFINANAAWWITGFYIYLLPLSLATYAISFILNQTQSKIQFILVCMTTFFFAYAEQIGVFFFLIVFTVFYSEKRTRNYKNFIIYGLALINFFISITAPGNYVRLRAETWSWFPDYLNYSFIQKLSFGFDKLHQLFGFYWNIPLIIFMLLLALLYIVYGTKFLVGNMCLATVIAFTSISIVQWNGLSFPLFGKNFLNANILNAEKWVSVSTYISYFFVMMVIISLLVLILATLKNNHTKLMVLSIFTVGILDTIIIGLSPTIYASSLRVDYVFEVCCVMNCMYLIHHINQLNHRETQQT</sequence>
<dbReference type="Proteomes" id="UP001154259">
    <property type="component" value="Unassembled WGS sequence"/>
</dbReference>
<feature type="transmembrane region" description="Helical" evidence="1">
    <location>
        <begin position="10"/>
        <end position="28"/>
    </location>
</feature>
<feature type="transmembrane region" description="Helical" evidence="1">
    <location>
        <begin position="134"/>
        <end position="153"/>
    </location>
</feature>
<feature type="transmembrane region" description="Helical" evidence="1">
    <location>
        <begin position="288"/>
        <end position="311"/>
    </location>
</feature>
<accession>A0A9W4X947</accession>
<feature type="transmembrane region" description="Helical" evidence="1">
    <location>
        <begin position="331"/>
        <end position="352"/>
    </location>
</feature>
<dbReference type="AlphaFoldDB" id="A0A9W4X947"/>
<gene>
    <name evidence="2" type="ORF">R53529_LOCUS407</name>
    <name evidence="3" type="ORF">R53530_LOCUS694</name>
</gene>
<evidence type="ECO:0000313" key="5">
    <source>
        <dbReference type="Proteomes" id="UP001154259"/>
    </source>
</evidence>
<keyword evidence="1" id="KW-0812">Transmembrane</keyword>
<evidence type="ECO:0000313" key="4">
    <source>
        <dbReference type="Proteomes" id="UP001154255"/>
    </source>
</evidence>
<keyword evidence="1" id="KW-1133">Transmembrane helix</keyword>
<feature type="transmembrane region" description="Helical" evidence="1">
    <location>
        <begin position="359"/>
        <end position="382"/>
    </location>
</feature>
<dbReference type="EMBL" id="CAMXCS010000001">
    <property type="protein sequence ID" value="CAI3928970.1"/>
    <property type="molecule type" value="Genomic_DNA"/>
</dbReference>
<reference evidence="3" key="1">
    <citation type="submission" date="2022-10" db="EMBL/GenBank/DDBJ databases">
        <authorList>
            <person name="Botero Cardona J."/>
        </authorList>
    </citation>
    <scope>NUCLEOTIDE SEQUENCE</scope>
    <source>
        <strain evidence="3">LMG 31819</strain>
        <strain evidence="2">R-53529</strain>
    </source>
</reference>
<evidence type="ECO:0000313" key="3">
    <source>
        <dbReference type="EMBL" id="CAI3931899.1"/>
    </source>
</evidence>
<organism evidence="3 4">
    <name type="scientific">Commensalibacter communis</name>
    <dbReference type="NCBI Taxonomy" id="2972786"/>
    <lineage>
        <taxon>Bacteria</taxon>
        <taxon>Pseudomonadati</taxon>
        <taxon>Pseudomonadota</taxon>
        <taxon>Alphaproteobacteria</taxon>
        <taxon>Acetobacterales</taxon>
        <taxon>Acetobacteraceae</taxon>
    </lineage>
</organism>
<keyword evidence="5" id="KW-1185">Reference proteome</keyword>
<feature type="transmembrane region" description="Helical" evidence="1">
    <location>
        <begin position="106"/>
        <end position="127"/>
    </location>
</feature>
<feature type="transmembrane region" description="Helical" evidence="1">
    <location>
        <begin position="257"/>
        <end position="276"/>
    </location>
</feature>
<evidence type="ECO:0000256" key="1">
    <source>
        <dbReference type="SAM" id="Phobius"/>
    </source>
</evidence>